<evidence type="ECO:0000256" key="1">
    <source>
        <dbReference type="SAM" id="MobiDB-lite"/>
    </source>
</evidence>
<gene>
    <name evidence="2" type="ORF">IXB50_10360</name>
</gene>
<proteinExistence type="predicted"/>
<dbReference type="EMBL" id="JADOES010000016">
    <property type="protein sequence ID" value="MBT9315823.1"/>
    <property type="molecule type" value="Genomic_DNA"/>
</dbReference>
<comment type="caution">
    <text evidence="2">The sequence shown here is derived from an EMBL/GenBank/DDBJ whole genome shotgun (WGS) entry which is preliminary data.</text>
</comment>
<name>A0A947GJC1_9CYAN</name>
<reference evidence="2" key="1">
    <citation type="submission" date="2020-11" db="EMBL/GenBank/DDBJ databases">
        <authorList>
            <person name="Konstantinou D."/>
            <person name="Gkelis S."/>
            <person name="Popin R."/>
            <person name="Fewer D."/>
            <person name="Sivonen K."/>
        </authorList>
    </citation>
    <scope>NUCLEOTIDE SEQUENCE</scope>
    <source>
        <strain evidence="2">TAU-MAC 1115</strain>
    </source>
</reference>
<organism evidence="2 3">
    <name type="scientific">Leptothoe spongobia TAU-MAC 1115</name>
    <dbReference type="NCBI Taxonomy" id="1967444"/>
    <lineage>
        <taxon>Bacteria</taxon>
        <taxon>Bacillati</taxon>
        <taxon>Cyanobacteriota</taxon>
        <taxon>Cyanophyceae</taxon>
        <taxon>Nodosilineales</taxon>
        <taxon>Cymatolegaceae</taxon>
        <taxon>Leptothoe</taxon>
        <taxon>Leptothoe spongobia</taxon>
    </lineage>
</organism>
<evidence type="ECO:0008006" key="4">
    <source>
        <dbReference type="Google" id="ProtNLM"/>
    </source>
</evidence>
<dbReference type="RefSeq" id="WP_215608892.1">
    <property type="nucleotide sequence ID" value="NZ_JADOES010000016.1"/>
</dbReference>
<evidence type="ECO:0000313" key="2">
    <source>
        <dbReference type="EMBL" id="MBT9315823.1"/>
    </source>
</evidence>
<sequence>MKNLQTKQSQQTTLPTEPIQKLSDEDLALIAGGRGKEDDEPIGEG</sequence>
<feature type="compositionally biased region" description="Polar residues" evidence="1">
    <location>
        <begin position="1"/>
        <end position="15"/>
    </location>
</feature>
<evidence type="ECO:0000313" key="3">
    <source>
        <dbReference type="Proteomes" id="UP000717364"/>
    </source>
</evidence>
<accession>A0A947GJC1</accession>
<feature type="region of interest" description="Disordered" evidence="1">
    <location>
        <begin position="1"/>
        <end position="24"/>
    </location>
</feature>
<keyword evidence="3" id="KW-1185">Reference proteome</keyword>
<dbReference type="AlphaFoldDB" id="A0A947GJC1"/>
<dbReference type="Proteomes" id="UP000717364">
    <property type="component" value="Unassembled WGS sequence"/>
</dbReference>
<protein>
    <recommendedName>
        <fullName evidence="4">Bacteriocin</fullName>
    </recommendedName>
</protein>
<reference evidence="2" key="2">
    <citation type="journal article" date="2021" name="Mar. Drugs">
        <title>Genome Reduction and Secondary Metabolism of the Marine Sponge-Associated Cyanobacterium Leptothoe.</title>
        <authorList>
            <person name="Konstantinou D."/>
            <person name="Popin R.V."/>
            <person name="Fewer D.P."/>
            <person name="Sivonen K."/>
            <person name="Gkelis S."/>
        </authorList>
    </citation>
    <scope>NUCLEOTIDE SEQUENCE</scope>
    <source>
        <strain evidence="2">TAU-MAC 1115</strain>
    </source>
</reference>